<evidence type="ECO:0000256" key="5">
    <source>
        <dbReference type="ARBA" id="ARBA00022679"/>
    </source>
</evidence>
<feature type="transmembrane region" description="Helical" evidence="13">
    <location>
        <begin position="105"/>
        <end position="122"/>
    </location>
</feature>
<organism evidence="15 16">
    <name type="scientific">Methylomonas aurea</name>
    <dbReference type="NCBI Taxonomy" id="2952224"/>
    <lineage>
        <taxon>Bacteria</taxon>
        <taxon>Pseudomonadati</taxon>
        <taxon>Pseudomonadota</taxon>
        <taxon>Gammaproteobacteria</taxon>
        <taxon>Methylococcales</taxon>
        <taxon>Methylococcaceae</taxon>
        <taxon>Methylomonas</taxon>
    </lineage>
</organism>
<dbReference type="Pfam" id="PF02518">
    <property type="entry name" value="HATPase_c"/>
    <property type="match status" value="1"/>
</dbReference>
<evidence type="ECO:0000259" key="14">
    <source>
        <dbReference type="PROSITE" id="PS50109"/>
    </source>
</evidence>
<dbReference type="PRINTS" id="PR00344">
    <property type="entry name" value="BCTRLSENSOR"/>
</dbReference>
<evidence type="ECO:0000256" key="12">
    <source>
        <dbReference type="ARBA" id="ARBA00023136"/>
    </source>
</evidence>
<evidence type="ECO:0000256" key="8">
    <source>
        <dbReference type="ARBA" id="ARBA00022777"/>
    </source>
</evidence>
<dbReference type="InterPro" id="IPR029016">
    <property type="entry name" value="GAF-like_dom_sf"/>
</dbReference>
<dbReference type="CDD" id="cd00075">
    <property type="entry name" value="HATPase"/>
    <property type="match status" value="1"/>
</dbReference>
<dbReference type="SUPFAM" id="SSF55781">
    <property type="entry name" value="GAF domain-like"/>
    <property type="match status" value="1"/>
</dbReference>
<comment type="caution">
    <text evidence="15">The sequence shown here is derived from an EMBL/GenBank/DDBJ whole genome shotgun (WGS) entry which is preliminary data.</text>
</comment>
<evidence type="ECO:0000256" key="4">
    <source>
        <dbReference type="ARBA" id="ARBA00022553"/>
    </source>
</evidence>
<keyword evidence="16" id="KW-1185">Reference proteome</keyword>
<dbReference type="Gene3D" id="3.30.565.10">
    <property type="entry name" value="Histidine kinase-like ATPase, C-terminal domain"/>
    <property type="match status" value="1"/>
</dbReference>
<dbReference type="SUPFAM" id="SSF47384">
    <property type="entry name" value="Homodimeric domain of signal transducing histidine kinase"/>
    <property type="match status" value="1"/>
</dbReference>
<dbReference type="Pfam" id="PF00512">
    <property type="entry name" value="HisKA"/>
    <property type="match status" value="1"/>
</dbReference>
<evidence type="ECO:0000313" key="15">
    <source>
        <dbReference type="EMBL" id="MCQ8181546.1"/>
    </source>
</evidence>
<dbReference type="RefSeq" id="WP_256610841.1">
    <property type="nucleotide sequence ID" value="NZ_JANIBM010000010.1"/>
</dbReference>
<keyword evidence="5" id="KW-0808">Transferase</keyword>
<sequence>MLGSRRWQSHAGPEARLPARTRRERFIGYVCGIAAPFICTLAAWPLRSILEPASILMSYMLGVFLVASRYGRGASLTASLLSPPVFAYYFAPPIFSFAISDLENIVGLAIMIVVASLTSNLLDRARSQAEIARQRENRANALYRLSRALSDAQSREAIAALAAERIRDEFGAEAVIVPADENRRLPVAIAEVGPGFDAEAARQAFAANSTRHSQGAAYYPLAGSQTVFGVLLVRAEPSSRLAHPEALALFETFRNLVGQALERLYLAERAREAGLQVQAEALRNALLSAISHDLRTPLTRISGAAGALIDNADRLSAAERQEFYRAVFDEAQRMAELTSKILDMARLSSGEITLHCEWNALEEIVGSALTRLDKALRERPVRTQIPDRLPLLWVDAVLFEQVLANLIENAIKYTPPGSPIDIGAELAADGLQLTVTDYGAGIPDGMQQKIFDKFYRLSGETEHGGVGLGLALCRTIIAAHGGRIRATNVAGKGAAFIIDLPLREPPALDWGETVESGG</sequence>
<dbReference type="InterPro" id="IPR005467">
    <property type="entry name" value="His_kinase_dom"/>
</dbReference>
<feature type="transmembrane region" description="Helical" evidence="13">
    <location>
        <begin position="80"/>
        <end position="99"/>
    </location>
</feature>
<keyword evidence="11" id="KW-0902">Two-component regulatory system</keyword>
<dbReference type="InterPro" id="IPR036097">
    <property type="entry name" value="HisK_dim/P_sf"/>
</dbReference>
<dbReference type="PROSITE" id="PS50109">
    <property type="entry name" value="HIS_KIN"/>
    <property type="match status" value="1"/>
</dbReference>
<reference evidence="15 16" key="1">
    <citation type="submission" date="2022-07" db="EMBL/GenBank/DDBJ databases">
        <title>Methylomonas rivi sp. nov., Methylomonas rosea sp. nov., Methylomonas aureus sp. nov. and Methylomonas subterranea sp. nov., four novel methanotrophs isolated from a freshwater creek and the deep terrestrial subsurface.</title>
        <authorList>
            <person name="Abin C."/>
            <person name="Sankaranarayanan K."/>
            <person name="Garner C."/>
            <person name="Sindelar R."/>
            <person name="Kotary K."/>
            <person name="Garner R."/>
            <person name="Barclay S."/>
            <person name="Lawson P."/>
            <person name="Krumholz L."/>
        </authorList>
    </citation>
    <scope>NUCLEOTIDE SEQUENCE [LARGE SCALE GENOMIC DNA]</scope>
    <source>
        <strain evidence="15 16">SURF-1</strain>
    </source>
</reference>
<keyword evidence="9" id="KW-0067">ATP-binding</keyword>
<dbReference type="EMBL" id="JANIBM010000010">
    <property type="protein sequence ID" value="MCQ8181546.1"/>
    <property type="molecule type" value="Genomic_DNA"/>
</dbReference>
<dbReference type="Proteomes" id="UP001524569">
    <property type="component" value="Unassembled WGS sequence"/>
</dbReference>
<dbReference type="PANTHER" id="PTHR45569:SF1">
    <property type="entry name" value="SENSOR PROTEIN KDPD"/>
    <property type="match status" value="1"/>
</dbReference>
<dbReference type="SMART" id="SM00388">
    <property type="entry name" value="HisKA"/>
    <property type="match status" value="1"/>
</dbReference>
<evidence type="ECO:0000313" key="16">
    <source>
        <dbReference type="Proteomes" id="UP001524569"/>
    </source>
</evidence>
<dbReference type="InterPro" id="IPR025201">
    <property type="entry name" value="KdpD_TM"/>
</dbReference>
<dbReference type="SMART" id="SM00387">
    <property type="entry name" value="HATPase_c"/>
    <property type="match status" value="1"/>
</dbReference>
<dbReference type="InterPro" id="IPR004358">
    <property type="entry name" value="Sig_transdc_His_kin-like_C"/>
</dbReference>
<protein>
    <recommendedName>
        <fullName evidence="3">histidine kinase</fullName>
        <ecNumber evidence="3">2.7.13.3</ecNumber>
    </recommendedName>
</protein>
<dbReference type="Gene3D" id="1.10.287.130">
    <property type="match status" value="1"/>
</dbReference>
<feature type="transmembrane region" description="Helical" evidence="13">
    <location>
        <begin position="26"/>
        <end position="46"/>
    </location>
</feature>
<keyword evidence="7" id="KW-0547">Nucleotide-binding</keyword>
<evidence type="ECO:0000256" key="7">
    <source>
        <dbReference type="ARBA" id="ARBA00022741"/>
    </source>
</evidence>
<name>A0ABT1UH44_9GAMM</name>
<dbReference type="Gene3D" id="3.30.450.40">
    <property type="match status" value="1"/>
</dbReference>
<keyword evidence="4" id="KW-0597">Phosphoprotein</keyword>
<dbReference type="InterPro" id="IPR003594">
    <property type="entry name" value="HATPase_dom"/>
</dbReference>
<feature type="transmembrane region" description="Helical" evidence="13">
    <location>
        <begin position="52"/>
        <end position="68"/>
    </location>
</feature>
<evidence type="ECO:0000256" key="2">
    <source>
        <dbReference type="ARBA" id="ARBA00004141"/>
    </source>
</evidence>
<comment type="subcellular location">
    <subcellularLocation>
        <location evidence="2">Membrane</location>
        <topology evidence="2">Multi-pass membrane protein</topology>
    </subcellularLocation>
</comment>
<evidence type="ECO:0000256" key="13">
    <source>
        <dbReference type="SAM" id="Phobius"/>
    </source>
</evidence>
<dbReference type="Gene3D" id="1.20.120.620">
    <property type="entry name" value="Backbone structure of the membrane domain of e. Coli histidine kinase receptor kdpd"/>
    <property type="match status" value="1"/>
</dbReference>
<dbReference type="InterPro" id="IPR036890">
    <property type="entry name" value="HATPase_C_sf"/>
</dbReference>
<proteinExistence type="predicted"/>
<evidence type="ECO:0000256" key="9">
    <source>
        <dbReference type="ARBA" id="ARBA00022840"/>
    </source>
</evidence>
<keyword evidence="6 13" id="KW-0812">Transmembrane</keyword>
<evidence type="ECO:0000256" key="3">
    <source>
        <dbReference type="ARBA" id="ARBA00012438"/>
    </source>
</evidence>
<comment type="catalytic activity">
    <reaction evidence="1">
        <text>ATP + protein L-histidine = ADP + protein N-phospho-L-histidine.</text>
        <dbReference type="EC" id="2.7.13.3"/>
    </reaction>
</comment>
<dbReference type="EC" id="2.7.13.3" evidence="3"/>
<dbReference type="PANTHER" id="PTHR45569">
    <property type="entry name" value="SENSOR PROTEIN KDPD"/>
    <property type="match status" value="1"/>
</dbReference>
<dbReference type="CDD" id="cd00082">
    <property type="entry name" value="HisKA"/>
    <property type="match status" value="1"/>
</dbReference>
<dbReference type="SUPFAM" id="SSF55874">
    <property type="entry name" value="ATPase domain of HSP90 chaperone/DNA topoisomerase II/histidine kinase"/>
    <property type="match status" value="1"/>
</dbReference>
<evidence type="ECO:0000256" key="10">
    <source>
        <dbReference type="ARBA" id="ARBA00022989"/>
    </source>
</evidence>
<dbReference type="InterPro" id="IPR003661">
    <property type="entry name" value="HisK_dim/P_dom"/>
</dbReference>
<dbReference type="InterPro" id="IPR038318">
    <property type="entry name" value="KdpD_sf"/>
</dbReference>
<dbReference type="InterPro" id="IPR052023">
    <property type="entry name" value="Histidine_kinase_KdpD"/>
</dbReference>
<dbReference type="Pfam" id="PF13493">
    <property type="entry name" value="DUF4118"/>
    <property type="match status" value="1"/>
</dbReference>
<feature type="domain" description="Histidine kinase" evidence="14">
    <location>
        <begin position="289"/>
        <end position="504"/>
    </location>
</feature>
<keyword evidence="10 13" id="KW-1133">Transmembrane helix</keyword>
<evidence type="ECO:0000256" key="6">
    <source>
        <dbReference type="ARBA" id="ARBA00022692"/>
    </source>
</evidence>
<evidence type="ECO:0000256" key="1">
    <source>
        <dbReference type="ARBA" id="ARBA00000085"/>
    </source>
</evidence>
<gene>
    <name evidence="15" type="ORF">NP603_10535</name>
</gene>
<keyword evidence="12 13" id="KW-0472">Membrane</keyword>
<accession>A0ABT1UH44</accession>
<keyword evidence="8" id="KW-0418">Kinase</keyword>
<evidence type="ECO:0000256" key="11">
    <source>
        <dbReference type="ARBA" id="ARBA00023012"/>
    </source>
</evidence>